<dbReference type="Gene3D" id="3.40.50.1220">
    <property type="entry name" value="TPP-binding domain"/>
    <property type="match status" value="1"/>
</dbReference>
<dbReference type="InterPro" id="IPR003000">
    <property type="entry name" value="Sirtuin"/>
</dbReference>
<accession>A0A417Z745</accession>
<dbReference type="GO" id="GO:0046872">
    <property type="term" value="F:metal ion binding"/>
    <property type="evidence" value="ECO:0007669"/>
    <property type="project" value="UniProtKB-KW"/>
</dbReference>
<feature type="binding site" evidence="4">
    <location>
        <position position="124"/>
    </location>
    <ligand>
        <name>Zn(2+)</name>
        <dbReference type="ChEBI" id="CHEBI:29105"/>
    </ligand>
</feature>
<feature type="binding site" evidence="4">
    <location>
        <position position="121"/>
    </location>
    <ligand>
        <name>Zn(2+)</name>
        <dbReference type="ChEBI" id="CHEBI:29105"/>
    </ligand>
</feature>
<gene>
    <name evidence="6" type="ORF">D1832_06215</name>
</gene>
<feature type="domain" description="Deacetylase sirtuin-type" evidence="5">
    <location>
        <begin position="1"/>
        <end position="270"/>
    </location>
</feature>
<evidence type="ECO:0000256" key="3">
    <source>
        <dbReference type="ARBA" id="ARBA00023027"/>
    </source>
</evidence>
<evidence type="ECO:0000259" key="5">
    <source>
        <dbReference type="PROSITE" id="PS50305"/>
    </source>
</evidence>
<dbReference type="InterPro" id="IPR026591">
    <property type="entry name" value="Sirtuin_cat_small_dom_sf"/>
</dbReference>
<proteinExistence type="predicted"/>
<evidence type="ECO:0000256" key="1">
    <source>
        <dbReference type="ARBA" id="ARBA00012928"/>
    </source>
</evidence>
<evidence type="ECO:0000313" key="6">
    <source>
        <dbReference type="EMBL" id="RHW46417.1"/>
    </source>
</evidence>
<dbReference type="RefSeq" id="WP_118913097.1">
    <property type="nucleotide sequence ID" value="NZ_CBCRVH010000004.1"/>
</dbReference>
<dbReference type="InterPro" id="IPR050134">
    <property type="entry name" value="NAD-dep_sirtuin_deacylases"/>
</dbReference>
<protein>
    <recommendedName>
        <fullName evidence="1">protein acetyllysine N-acetyltransferase</fullName>
        <ecNumber evidence="1">2.3.1.286</ecNumber>
    </recommendedName>
</protein>
<dbReference type="Pfam" id="PF02146">
    <property type="entry name" value="SIR2"/>
    <property type="match status" value="1"/>
</dbReference>
<dbReference type="GO" id="GO:0017136">
    <property type="term" value="F:histone deacetylase activity, NAD-dependent"/>
    <property type="evidence" value="ECO:0007669"/>
    <property type="project" value="TreeGrafter"/>
</dbReference>
<dbReference type="InterPro" id="IPR029035">
    <property type="entry name" value="DHS-like_NAD/FAD-binding_dom"/>
</dbReference>
<dbReference type="PANTHER" id="PTHR11085">
    <property type="entry name" value="NAD-DEPENDENT PROTEIN DEACYLASE SIRTUIN-5, MITOCHONDRIAL-RELATED"/>
    <property type="match status" value="1"/>
</dbReference>
<name>A0A417Z745_9MICO</name>
<dbReference type="SUPFAM" id="SSF52467">
    <property type="entry name" value="DHS-like NAD/FAD-binding domain"/>
    <property type="match status" value="1"/>
</dbReference>
<dbReference type="EMBL" id="QWLM01000005">
    <property type="protein sequence ID" value="RHW46417.1"/>
    <property type="molecule type" value="Genomic_DNA"/>
</dbReference>
<reference evidence="6 7" key="1">
    <citation type="submission" date="2018-08" db="EMBL/GenBank/DDBJ databases">
        <title>Whole genome sequence analysis of Dermacoccus abyssi bacteria isolated from Deep Mariana trench Micromonospora spp reveals genes involved in the environmental adaptation and production of secondary metabolites.</title>
        <authorList>
            <person name="Abdel-Mageed W.M."/>
            <person name="Lehri B."/>
            <person name="Nouioui I."/>
            <person name="Goodfellow I."/>
            <person name="Jaspars M."/>
            <person name="Karlyshev A."/>
        </authorList>
    </citation>
    <scope>NUCLEOTIDE SEQUENCE [LARGE SCALE GENOMIC DNA]</scope>
    <source>
        <strain evidence="6 7">MT1.1</strain>
    </source>
</reference>
<keyword evidence="3" id="KW-0520">NAD</keyword>
<evidence type="ECO:0000256" key="2">
    <source>
        <dbReference type="ARBA" id="ARBA00022679"/>
    </source>
</evidence>
<dbReference type="PANTHER" id="PTHR11085:SF10">
    <property type="entry name" value="NAD-DEPENDENT PROTEIN DEACYLASE SIRTUIN-5, MITOCHONDRIAL-RELATED"/>
    <property type="match status" value="1"/>
</dbReference>
<dbReference type="InterPro" id="IPR026590">
    <property type="entry name" value="Ssirtuin_cat_dom"/>
</dbReference>
<evidence type="ECO:0000256" key="4">
    <source>
        <dbReference type="PROSITE-ProRule" id="PRU00236"/>
    </source>
</evidence>
<feature type="binding site" evidence="4">
    <location>
        <position position="174"/>
    </location>
    <ligand>
        <name>Zn(2+)</name>
        <dbReference type="ChEBI" id="CHEBI:29105"/>
    </ligand>
</feature>
<organism evidence="6 7">
    <name type="scientific">Dermacoccus abyssi</name>
    <dbReference type="NCBI Taxonomy" id="322596"/>
    <lineage>
        <taxon>Bacteria</taxon>
        <taxon>Bacillati</taxon>
        <taxon>Actinomycetota</taxon>
        <taxon>Actinomycetes</taxon>
        <taxon>Micrococcales</taxon>
        <taxon>Dermacoccaceae</taxon>
        <taxon>Dermacoccus</taxon>
    </lineage>
</organism>
<feature type="active site" description="Proton acceptor" evidence="4">
    <location>
        <position position="113"/>
    </location>
</feature>
<keyword evidence="4" id="KW-0862">Zinc</keyword>
<dbReference type="AlphaFoldDB" id="A0A417Z745"/>
<keyword evidence="4" id="KW-0479">Metal-binding</keyword>
<evidence type="ECO:0000313" key="7">
    <source>
        <dbReference type="Proteomes" id="UP000285376"/>
    </source>
</evidence>
<dbReference type="Gene3D" id="3.30.1600.10">
    <property type="entry name" value="SIR2/SIRT2 'Small Domain"/>
    <property type="match status" value="1"/>
</dbReference>
<sequence>MTAELAEFVARGDLFVLTGAGLSTESGIPDYRKPDGTRRTVPMTFQQFLSGDDARRRYWVRSAVGWERFAAARPNGGHHAVAALQRAGLVQHLVTQNVDGLHAASGADALELHGSLSSVQCVECGSRSDRSEFQGRIRDANPNLPRDVALLADGDAEVARSAEDAFVLVACPHCGSLVVKPDVVMFGESVPTATVEHCYAQLELSRAVLVLGSSLKVMSGFRFVSAALKAGKPVALVGLGSMRGSERADLVLHEPLGATLTATCERLGLQVQTEANATT</sequence>
<keyword evidence="2" id="KW-0808">Transferase</keyword>
<dbReference type="EC" id="2.3.1.286" evidence="1"/>
<feature type="binding site" evidence="4">
    <location>
        <position position="171"/>
    </location>
    <ligand>
        <name>Zn(2+)</name>
        <dbReference type="ChEBI" id="CHEBI:29105"/>
    </ligand>
</feature>
<dbReference type="PROSITE" id="PS50305">
    <property type="entry name" value="SIRTUIN"/>
    <property type="match status" value="1"/>
</dbReference>
<comment type="caution">
    <text evidence="6">The sequence shown here is derived from an EMBL/GenBank/DDBJ whole genome shotgun (WGS) entry which is preliminary data.</text>
</comment>
<dbReference type="GO" id="GO:0070403">
    <property type="term" value="F:NAD+ binding"/>
    <property type="evidence" value="ECO:0007669"/>
    <property type="project" value="InterPro"/>
</dbReference>
<dbReference type="Proteomes" id="UP000285376">
    <property type="component" value="Unassembled WGS sequence"/>
</dbReference>